<comment type="subcellular location">
    <subcellularLocation>
        <location evidence="10">Endoplasmic reticulum membrane</location>
        <topology evidence="10">Multi-pass membrane protein</topology>
    </subcellularLocation>
    <subcellularLocation>
        <location evidence="1">Membrane</location>
        <topology evidence="1">Multi-pass membrane protein</topology>
    </subcellularLocation>
</comment>
<organism evidence="11 12">
    <name type="scientific">Plasmodium vivax</name>
    <name type="common">malaria parasite P. vivax</name>
    <dbReference type="NCBI Taxonomy" id="5855"/>
    <lineage>
        <taxon>Eukaryota</taxon>
        <taxon>Sar</taxon>
        <taxon>Alveolata</taxon>
        <taxon>Apicomplexa</taxon>
        <taxon>Aconoidasida</taxon>
        <taxon>Haemosporida</taxon>
        <taxon>Plasmodiidae</taxon>
        <taxon>Plasmodium</taxon>
        <taxon>Plasmodium (Plasmodium)</taxon>
    </lineage>
</organism>
<comment type="similarity">
    <text evidence="2 10">Belongs to the class VI-like SAM-binding methyltransferase superfamily. Isoprenylcysteine carboxyl methyltransferase family.</text>
</comment>
<protein>
    <recommendedName>
        <fullName evidence="3 10">Protein-S-isoprenylcysteine O-methyltransferase</fullName>
        <ecNumber evidence="3 10">2.1.1.100</ecNumber>
    </recommendedName>
</protein>
<dbReference type="InterPro" id="IPR007269">
    <property type="entry name" value="ICMT_MeTrfase"/>
</dbReference>
<evidence type="ECO:0000256" key="5">
    <source>
        <dbReference type="ARBA" id="ARBA00022679"/>
    </source>
</evidence>
<dbReference type="Pfam" id="PF04140">
    <property type="entry name" value="ICMT"/>
    <property type="match status" value="1"/>
</dbReference>
<evidence type="ECO:0000256" key="9">
    <source>
        <dbReference type="ARBA" id="ARBA00023136"/>
    </source>
</evidence>
<feature type="transmembrane region" description="Helical" evidence="10">
    <location>
        <begin position="353"/>
        <end position="374"/>
    </location>
</feature>
<evidence type="ECO:0000313" key="11">
    <source>
        <dbReference type="EMBL" id="SCO70124.1"/>
    </source>
</evidence>
<evidence type="ECO:0000256" key="6">
    <source>
        <dbReference type="ARBA" id="ARBA00022691"/>
    </source>
</evidence>
<dbReference type="GO" id="GO:0005789">
    <property type="term" value="C:endoplasmic reticulum membrane"/>
    <property type="evidence" value="ECO:0007669"/>
    <property type="project" value="UniProtKB-SubCell"/>
</dbReference>
<dbReference type="VEuPathDB" id="PlasmoDB:PVP01_1454900"/>
<evidence type="ECO:0000256" key="10">
    <source>
        <dbReference type="RuleBase" id="RU362022"/>
    </source>
</evidence>
<keyword evidence="7 10" id="KW-0812">Transmembrane</keyword>
<dbReference type="VEuPathDB" id="PlasmoDB:PVW1_140061300"/>
<evidence type="ECO:0000256" key="1">
    <source>
        <dbReference type="ARBA" id="ARBA00004141"/>
    </source>
</evidence>
<evidence type="ECO:0000313" key="12">
    <source>
        <dbReference type="Proteomes" id="UP000196402"/>
    </source>
</evidence>
<dbReference type="AlphaFoldDB" id="A0A1G4H5Q1"/>
<evidence type="ECO:0000256" key="7">
    <source>
        <dbReference type="ARBA" id="ARBA00022692"/>
    </source>
</evidence>
<accession>A0A1G4H5Q1</accession>
<dbReference type="VEuPathDB" id="PlasmoDB:PVX_100790"/>
<feature type="transmembrane region" description="Helical" evidence="10">
    <location>
        <begin position="421"/>
        <end position="449"/>
    </location>
</feature>
<reference evidence="11 12" key="1">
    <citation type="submission" date="2016-07" db="EMBL/GenBank/DDBJ databases">
        <authorList>
            <consortium name="Pathogen Informatics"/>
        </authorList>
    </citation>
    <scope>NUCLEOTIDE SEQUENCE [LARGE SCALE GENOMIC DNA]</scope>
</reference>
<gene>
    <name evidence="11" type="ORF">PVT01_140060200</name>
</gene>
<feature type="transmembrane region" description="Helical" evidence="10">
    <location>
        <begin position="107"/>
        <end position="126"/>
    </location>
</feature>
<name>A0A1G4H5Q1_PLAVI</name>
<keyword evidence="9 10" id="KW-0472">Membrane</keyword>
<evidence type="ECO:0000256" key="8">
    <source>
        <dbReference type="ARBA" id="ARBA00022989"/>
    </source>
</evidence>
<feature type="transmembrane region" description="Helical" evidence="10">
    <location>
        <begin position="147"/>
        <end position="169"/>
    </location>
</feature>
<keyword evidence="10" id="KW-0256">Endoplasmic reticulum</keyword>
<dbReference type="InterPro" id="IPR025770">
    <property type="entry name" value="PPMT_MeTrfase"/>
</dbReference>
<dbReference type="EC" id="2.1.1.100" evidence="3 10"/>
<evidence type="ECO:0000256" key="3">
    <source>
        <dbReference type="ARBA" id="ARBA00012151"/>
    </source>
</evidence>
<dbReference type="PROSITE" id="PS51564">
    <property type="entry name" value="SAM_ICMT"/>
    <property type="match status" value="1"/>
</dbReference>
<evidence type="ECO:0000256" key="2">
    <source>
        <dbReference type="ARBA" id="ARBA00009140"/>
    </source>
</evidence>
<dbReference type="Proteomes" id="UP000196402">
    <property type="component" value="Chromosome 14"/>
</dbReference>
<keyword evidence="4 10" id="KW-0489">Methyltransferase</keyword>
<dbReference type="PANTHER" id="PTHR12714">
    <property type="entry name" value="PROTEIN-S ISOPRENYLCYSTEINE O-METHYLTRANSFERASE"/>
    <property type="match status" value="1"/>
</dbReference>
<dbReference type="GO" id="GO:0004671">
    <property type="term" value="F:protein C-terminal S-isoprenylcysteine carboxyl O-methyltransferase activity"/>
    <property type="evidence" value="ECO:0007669"/>
    <property type="project" value="UniProtKB-EC"/>
</dbReference>
<dbReference type="GO" id="GO:0032259">
    <property type="term" value="P:methylation"/>
    <property type="evidence" value="ECO:0007669"/>
    <property type="project" value="UniProtKB-KW"/>
</dbReference>
<keyword evidence="6 10" id="KW-0949">S-adenosyl-L-methionine</keyword>
<feature type="transmembrane region" description="Helical" evidence="10">
    <location>
        <begin position="79"/>
        <end position="101"/>
    </location>
</feature>
<dbReference type="PANTHER" id="PTHR12714:SF9">
    <property type="entry name" value="PROTEIN-S-ISOPRENYLCYSTEINE O-METHYLTRANSFERASE"/>
    <property type="match status" value="1"/>
</dbReference>
<dbReference type="Gene3D" id="1.20.120.1630">
    <property type="match status" value="1"/>
</dbReference>
<keyword evidence="8 10" id="KW-1133">Transmembrane helix</keyword>
<proteinExistence type="inferred from homology"/>
<sequence>MNVGVYFLTAFLLYTSLLNYKTLVHLISPSSGAHLQKGNVGVYQTVDHYLHIFLEHGFVSIYLLVSFQPNRNVYAKRSPHNYLFAKGLLIFFFFFLFHFILNIKNNFPLNIFFLIVTTFHLSEFLLSSLHNRNNYNYYNFLVNPNCGYVFFFILTLIEYYSKIFFFILGHFCEKYFSRRLLQHLLLVNYFFFKKFAQNGRAVCTYRYVGQAQWGHEKSACEVGTYLSVGVDPLVDPHPGESPLLRFLQNRFRLRGELRRGAFALPLASGRGSSSPGGAKHGAGRGISPTCDAPPIGSSYGECLFTRGAPPLEATTTCKTYILNNSICQKIIHQYEGIFDKYEARGSYERADRYHLLLVLLSMVVCLCGLLLRVLGLLHCNRNFCFYVLSTEHLADRCIRKKHLLVKSGVYKYMRHPCYTGWFYYALFLQLLLLNVFCFVLCFFVSWAYFYRTIKMEETYLLECYGEEYRSYKRETPHVYIPFIRGV</sequence>
<evidence type="ECO:0000256" key="4">
    <source>
        <dbReference type="ARBA" id="ARBA00022603"/>
    </source>
</evidence>
<keyword evidence="5 11" id="KW-0808">Transferase</keyword>
<comment type="catalytic activity">
    <reaction evidence="10">
        <text>[protein]-C-terminal S-[(2E,6E)-farnesyl]-L-cysteine + S-adenosyl-L-methionine = [protein]-C-terminal S-[(2E,6E)-farnesyl]-L-cysteine methyl ester + S-adenosyl-L-homocysteine</text>
        <dbReference type="Rhea" id="RHEA:21672"/>
        <dbReference type="Rhea" id="RHEA-COMP:12125"/>
        <dbReference type="Rhea" id="RHEA-COMP:12126"/>
        <dbReference type="ChEBI" id="CHEBI:57856"/>
        <dbReference type="ChEBI" id="CHEBI:59789"/>
        <dbReference type="ChEBI" id="CHEBI:90510"/>
        <dbReference type="ChEBI" id="CHEBI:90511"/>
        <dbReference type="EC" id="2.1.1.100"/>
    </reaction>
</comment>
<feature type="transmembrane region" description="Helical" evidence="10">
    <location>
        <begin position="48"/>
        <end position="67"/>
    </location>
</feature>
<dbReference type="VEuPathDB" id="PlasmoDB:PVPAM_140063300"/>
<dbReference type="eggNOG" id="KOG2628">
    <property type="taxonomic scope" value="Eukaryota"/>
</dbReference>
<dbReference type="EMBL" id="LT615252">
    <property type="protein sequence ID" value="SCO70124.1"/>
    <property type="molecule type" value="Genomic_DNA"/>
</dbReference>